<evidence type="ECO:0000313" key="1">
    <source>
        <dbReference type="EMBL" id="CDM31972.1"/>
    </source>
</evidence>
<dbReference type="STRING" id="1365484.W6QQZ7"/>
<organism evidence="1 2">
    <name type="scientific">Penicillium roqueforti (strain FM164)</name>
    <dbReference type="NCBI Taxonomy" id="1365484"/>
    <lineage>
        <taxon>Eukaryota</taxon>
        <taxon>Fungi</taxon>
        <taxon>Dikarya</taxon>
        <taxon>Ascomycota</taxon>
        <taxon>Pezizomycotina</taxon>
        <taxon>Eurotiomycetes</taxon>
        <taxon>Eurotiomycetidae</taxon>
        <taxon>Eurotiales</taxon>
        <taxon>Aspergillaceae</taxon>
        <taxon>Penicillium</taxon>
    </lineage>
</organism>
<dbReference type="EMBL" id="HG792016">
    <property type="protein sequence ID" value="CDM31972.1"/>
    <property type="molecule type" value="Genomic_DNA"/>
</dbReference>
<dbReference type="OrthoDB" id="10009520at2759"/>
<evidence type="ECO:0000313" key="2">
    <source>
        <dbReference type="Proteomes" id="UP000030686"/>
    </source>
</evidence>
<dbReference type="Proteomes" id="UP000030686">
    <property type="component" value="Unassembled WGS sequence"/>
</dbReference>
<reference evidence="1" key="1">
    <citation type="journal article" date="2014" name="Nat. Commun.">
        <title>Multiple recent horizontal transfers of a large genomic region in cheese making fungi.</title>
        <authorList>
            <person name="Cheeseman K."/>
            <person name="Ropars J."/>
            <person name="Renault P."/>
            <person name="Dupont J."/>
            <person name="Gouzy J."/>
            <person name="Branca A."/>
            <person name="Abraham A.L."/>
            <person name="Ceppi M."/>
            <person name="Conseiller E."/>
            <person name="Debuchy R."/>
            <person name="Malagnac F."/>
            <person name="Goarin A."/>
            <person name="Silar P."/>
            <person name="Lacoste S."/>
            <person name="Sallet E."/>
            <person name="Bensimon A."/>
            <person name="Giraud T."/>
            <person name="Brygoo Y."/>
        </authorList>
    </citation>
    <scope>NUCLEOTIDE SEQUENCE [LARGE SCALE GENOMIC DNA]</scope>
    <source>
        <strain evidence="1">FM164</strain>
    </source>
</reference>
<accession>W6QQZ7</accession>
<proteinExistence type="predicted"/>
<gene>
    <name evidence="1" type="ORF">PROQFM164_S02g002123</name>
</gene>
<dbReference type="AlphaFoldDB" id="W6QQZ7"/>
<sequence>MIWPEEYRPSAFKESDFICPSCTSGLVPTAKIEVTPYALSAENPYSWLVQDANDQQAWPFRDDSIFQTISRMGSEGFLSRISLFPSSKSQLRYNGKLIHNSKALISILQDRVAISKASNAKLWYKFNSAGCVINPAVLGCPFCRRYPTLRLVVKYGLGIHAVKYFSQAVGGKGKFIYAWCRKCNTAKVVMERSCMLSKFLELTDWVCDECREAIKRRQRQTVDND</sequence>
<protein>
    <submittedName>
        <fullName evidence="1">Genomic scaffold, ProqFM164S02</fullName>
    </submittedName>
</protein>
<name>W6QQZ7_PENRF</name>
<keyword evidence="2" id="KW-1185">Reference proteome</keyword>